<dbReference type="Proteomes" id="UP001303046">
    <property type="component" value="Unassembled WGS sequence"/>
</dbReference>
<evidence type="ECO:0000259" key="1">
    <source>
        <dbReference type="PROSITE" id="PS50175"/>
    </source>
</evidence>
<organism evidence="2 3">
    <name type="scientific">Necator americanus</name>
    <name type="common">Human hookworm</name>
    <dbReference type="NCBI Taxonomy" id="51031"/>
    <lineage>
        <taxon>Eukaryota</taxon>
        <taxon>Metazoa</taxon>
        <taxon>Ecdysozoa</taxon>
        <taxon>Nematoda</taxon>
        <taxon>Chromadorea</taxon>
        <taxon>Rhabditida</taxon>
        <taxon>Rhabditina</taxon>
        <taxon>Rhabditomorpha</taxon>
        <taxon>Strongyloidea</taxon>
        <taxon>Ancylostomatidae</taxon>
        <taxon>Bunostominae</taxon>
        <taxon>Necator</taxon>
    </lineage>
</organism>
<name>A0ABR1CG18_NECAM</name>
<proteinExistence type="predicted"/>
<comment type="caution">
    <text evidence="2">The sequence shown here is derived from an EMBL/GenBank/DDBJ whole genome shotgun (WGS) entry which is preliminary data.</text>
</comment>
<dbReference type="PROSITE" id="PS00141">
    <property type="entry name" value="ASP_PROTEASE"/>
    <property type="match status" value="1"/>
</dbReference>
<gene>
    <name evidence="2" type="primary">Necator_chrII.g6859</name>
    <name evidence="2" type="ORF">RB195_019066</name>
</gene>
<dbReference type="PROSITE" id="PS50175">
    <property type="entry name" value="ASP_PROT_RETROV"/>
    <property type="match status" value="1"/>
</dbReference>
<evidence type="ECO:0000313" key="3">
    <source>
        <dbReference type="Proteomes" id="UP001303046"/>
    </source>
</evidence>
<keyword evidence="3" id="KW-1185">Reference proteome</keyword>
<sequence length="390" mass="43047">MTPSTKLSLGTPGKALGRAVILNPRKPALEPIHVLLDTGADRSFIRSELTSPLELQDLKAIEMSINTFESKQPLPQTCGIAQLQLYRTNQKHLTRYLSPKSTLSRNQWYGTAEGERFLFVNNIYLSITFDAKNIKPPVLFGCADLYEFLDGGFAVQTAATVSSEEQGNIASINMANRIAQSNGYLAKVSHSNRSHATERPCHRVPVATKIPFCLPFTSDDMSNAVRASLRQAGLQDSVRVVDIPPANLKQQLVRNCAYDRLCETPNCIVCPNGRQGDCVVSGVIYLITCQLCGAEYIGEIGRSLCIRVKEHLDGLVKSKTSSPLGAHRRQCHDNTPFKIAVTILARESDVLARKTLEAFYITTKSPIMNRKEECIAVTNELAPYKDLCGF</sequence>
<dbReference type="EMBL" id="JAVFWL010000002">
    <property type="protein sequence ID" value="KAK6736166.1"/>
    <property type="molecule type" value="Genomic_DNA"/>
</dbReference>
<accession>A0ABR1CG18</accession>
<evidence type="ECO:0000313" key="2">
    <source>
        <dbReference type="EMBL" id="KAK6736166.1"/>
    </source>
</evidence>
<feature type="domain" description="Peptidase A2" evidence="1">
    <location>
        <begin position="32"/>
        <end position="46"/>
    </location>
</feature>
<reference evidence="2 3" key="1">
    <citation type="submission" date="2023-08" db="EMBL/GenBank/DDBJ databases">
        <title>A Necator americanus chromosomal reference genome.</title>
        <authorList>
            <person name="Ilik V."/>
            <person name="Petrzelkova K.J."/>
            <person name="Pardy F."/>
            <person name="Fuh T."/>
            <person name="Niatou-Singa F.S."/>
            <person name="Gouil Q."/>
            <person name="Baker L."/>
            <person name="Ritchie M.E."/>
            <person name="Jex A.R."/>
            <person name="Gazzola D."/>
            <person name="Li H."/>
            <person name="Toshio Fujiwara R."/>
            <person name="Zhan B."/>
            <person name="Aroian R.V."/>
            <person name="Pafco B."/>
            <person name="Schwarz E.M."/>
        </authorList>
    </citation>
    <scope>NUCLEOTIDE SEQUENCE [LARGE SCALE GENOMIC DNA]</scope>
    <source>
        <strain evidence="2 3">Aroian</strain>
        <tissue evidence="2">Whole animal</tissue>
    </source>
</reference>
<dbReference type="InterPro" id="IPR001995">
    <property type="entry name" value="Peptidase_A2_cat"/>
</dbReference>
<dbReference type="InterPro" id="IPR001969">
    <property type="entry name" value="Aspartic_peptidase_AS"/>
</dbReference>
<protein>
    <recommendedName>
        <fullName evidence="1">Peptidase A2 domain-containing protein</fullName>
    </recommendedName>
</protein>